<dbReference type="AlphaFoldDB" id="A0A839YWB2"/>
<organism evidence="7 8">
    <name type="scientific">Sphingomicrobium lutaoense</name>
    <dbReference type="NCBI Taxonomy" id="515949"/>
    <lineage>
        <taxon>Bacteria</taxon>
        <taxon>Pseudomonadati</taxon>
        <taxon>Pseudomonadota</taxon>
        <taxon>Alphaproteobacteria</taxon>
        <taxon>Sphingomonadales</taxon>
        <taxon>Sphingomonadaceae</taxon>
        <taxon>Sphingomicrobium</taxon>
    </lineage>
</organism>
<dbReference type="InterPro" id="IPR050330">
    <property type="entry name" value="Bact_OuterMem_StrucFunc"/>
</dbReference>
<keyword evidence="5" id="KW-0732">Signal</keyword>
<evidence type="ECO:0000313" key="8">
    <source>
        <dbReference type="Proteomes" id="UP000578569"/>
    </source>
</evidence>
<gene>
    <name evidence="7" type="ORF">FHS50_000339</name>
</gene>
<dbReference type="SUPFAM" id="SSF103088">
    <property type="entry name" value="OmpA-like"/>
    <property type="match status" value="1"/>
</dbReference>
<evidence type="ECO:0000259" key="6">
    <source>
        <dbReference type="PROSITE" id="PS51123"/>
    </source>
</evidence>
<evidence type="ECO:0000256" key="2">
    <source>
        <dbReference type="ARBA" id="ARBA00023136"/>
    </source>
</evidence>
<evidence type="ECO:0000313" key="7">
    <source>
        <dbReference type="EMBL" id="MBB3763316.1"/>
    </source>
</evidence>
<dbReference type="GO" id="GO:0009279">
    <property type="term" value="C:cell outer membrane"/>
    <property type="evidence" value="ECO:0007669"/>
    <property type="project" value="UniProtKB-SubCell"/>
</dbReference>
<dbReference type="Pfam" id="PF00691">
    <property type="entry name" value="OmpA"/>
    <property type="match status" value="1"/>
</dbReference>
<keyword evidence="3" id="KW-0998">Cell outer membrane</keyword>
<dbReference type="PANTHER" id="PTHR30329">
    <property type="entry name" value="STATOR ELEMENT OF FLAGELLAR MOTOR COMPLEX"/>
    <property type="match status" value="1"/>
</dbReference>
<keyword evidence="8" id="KW-1185">Reference proteome</keyword>
<feature type="signal peptide" evidence="5">
    <location>
        <begin position="1"/>
        <end position="23"/>
    </location>
</feature>
<dbReference type="InterPro" id="IPR006665">
    <property type="entry name" value="OmpA-like"/>
</dbReference>
<dbReference type="PROSITE" id="PS51123">
    <property type="entry name" value="OMPA_2"/>
    <property type="match status" value="1"/>
</dbReference>
<keyword evidence="2 4" id="KW-0472">Membrane</keyword>
<feature type="domain" description="OmpA-like" evidence="6">
    <location>
        <begin position="30"/>
        <end position="146"/>
    </location>
</feature>
<dbReference type="InterPro" id="IPR036737">
    <property type="entry name" value="OmpA-like_sf"/>
</dbReference>
<sequence length="146" mass="16087">MDWRKIGKVAFAAYLFAAPLAPATGQTGDPSSEVPAGPFLIFFEWDGRTISRDGRAILDEVLKAYRENGGVAVQLIGHSDRSGPANVNLAISRRRAMVVKDMLVKEGVPEELIHVDAAGETRLLIHTEDGVREAQNRRVEVHFKPR</sequence>
<dbReference type="PANTHER" id="PTHR30329:SF21">
    <property type="entry name" value="LIPOPROTEIN YIAD-RELATED"/>
    <property type="match status" value="1"/>
</dbReference>
<evidence type="ECO:0000256" key="5">
    <source>
        <dbReference type="SAM" id="SignalP"/>
    </source>
</evidence>
<comment type="caution">
    <text evidence="7">The sequence shown here is derived from an EMBL/GenBank/DDBJ whole genome shotgun (WGS) entry which is preliminary data.</text>
</comment>
<feature type="chain" id="PRO_5032578778" evidence="5">
    <location>
        <begin position="24"/>
        <end position="146"/>
    </location>
</feature>
<protein>
    <submittedName>
        <fullName evidence="7">Outer membrane protein OmpA-like peptidoglycan-associated protein</fullName>
    </submittedName>
</protein>
<dbReference type="Proteomes" id="UP000578569">
    <property type="component" value="Unassembled WGS sequence"/>
</dbReference>
<dbReference type="EMBL" id="JACICF010000001">
    <property type="protein sequence ID" value="MBB3763316.1"/>
    <property type="molecule type" value="Genomic_DNA"/>
</dbReference>
<dbReference type="Gene3D" id="3.30.1330.60">
    <property type="entry name" value="OmpA-like domain"/>
    <property type="match status" value="1"/>
</dbReference>
<dbReference type="RefSeq" id="WP_183932653.1">
    <property type="nucleotide sequence ID" value="NZ_JACICF010000001.1"/>
</dbReference>
<comment type="subcellular location">
    <subcellularLocation>
        <location evidence="1">Cell outer membrane</location>
    </subcellularLocation>
</comment>
<dbReference type="PRINTS" id="PR01021">
    <property type="entry name" value="OMPADOMAIN"/>
</dbReference>
<name>A0A839YWB2_9SPHN</name>
<dbReference type="CDD" id="cd07185">
    <property type="entry name" value="OmpA_C-like"/>
    <property type="match status" value="1"/>
</dbReference>
<evidence type="ECO:0000256" key="3">
    <source>
        <dbReference type="ARBA" id="ARBA00023237"/>
    </source>
</evidence>
<reference evidence="7 8" key="1">
    <citation type="submission" date="2020-08" db="EMBL/GenBank/DDBJ databases">
        <title>Genomic Encyclopedia of Type Strains, Phase IV (KMG-IV): sequencing the most valuable type-strain genomes for metagenomic binning, comparative biology and taxonomic classification.</title>
        <authorList>
            <person name="Goeker M."/>
        </authorList>
    </citation>
    <scope>NUCLEOTIDE SEQUENCE [LARGE SCALE GENOMIC DNA]</scope>
    <source>
        <strain evidence="7 8">DSM 24194</strain>
    </source>
</reference>
<evidence type="ECO:0000256" key="4">
    <source>
        <dbReference type="PROSITE-ProRule" id="PRU00473"/>
    </source>
</evidence>
<evidence type="ECO:0000256" key="1">
    <source>
        <dbReference type="ARBA" id="ARBA00004442"/>
    </source>
</evidence>
<proteinExistence type="predicted"/>
<dbReference type="InterPro" id="IPR006664">
    <property type="entry name" value="OMP_bac"/>
</dbReference>
<accession>A0A839YWB2</accession>